<dbReference type="PANTHER" id="PTHR36842:SF1">
    <property type="entry name" value="PROTEIN TOLB"/>
    <property type="match status" value="1"/>
</dbReference>
<evidence type="ECO:0000313" key="3">
    <source>
        <dbReference type="EMBL" id="MCA6073772.1"/>
    </source>
</evidence>
<gene>
    <name evidence="3" type="ORF">LDX50_02780</name>
</gene>
<comment type="caution">
    <text evidence="3">The sequence shown here is derived from an EMBL/GenBank/DDBJ whole genome shotgun (WGS) entry which is preliminary data.</text>
</comment>
<dbReference type="EMBL" id="JAIXNE010000001">
    <property type="protein sequence ID" value="MCA6073772.1"/>
    <property type="molecule type" value="Genomic_DNA"/>
</dbReference>
<name>A0A9X1KX05_9BACT</name>
<proteinExistence type="inferred from homology"/>
<keyword evidence="4" id="KW-1185">Reference proteome</keyword>
<evidence type="ECO:0000256" key="2">
    <source>
        <dbReference type="SAM" id="SignalP"/>
    </source>
</evidence>
<dbReference type="Proteomes" id="UP001139409">
    <property type="component" value="Unassembled WGS sequence"/>
</dbReference>
<dbReference type="PANTHER" id="PTHR36842">
    <property type="entry name" value="PROTEIN TOLB HOMOLOG"/>
    <property type="match status" value="1"/>
</dbReference>
<dbReference type="SUPFAM" id="SSF82171">
    <property type="entry name" value="DPP6 N-terminal domain-like"/>
    <property type="match status" value="1"/>
</dbReference>
<sequence length="319" mass="36378">MNLVKIAVFLPFLLFAGCGPAETSNDLVYADKVIRQPEPFAPGIISTEGNSEFSIMFSADGLKAWFARRAPEQKQKIYVTEFVNGAWKEPVIEEFSTDRDEAPSITPDDQLFFFGSERPIPGKPNLGNFDMNIWMMVKTAEGWSDPEPLPFPINDVQEEGEEWPSSNNNFFFALDNETFLYTTMVRGTSAVKLYQVSYRNGLFSEPVEITGLFDDEKYWVYSAVVSPDGKYLVFNSYGAPGGAGGEDLWVSRRNGEGWSKARPISVVNSENEESGPRFSRDGKYFFFNRAENLGNYEYREWDIYFIETRYLNLEQIFSN</sequence>
<organism evidence="3 4">
    <name type="scientific">Fulvivirga sedimenti</name>
    <dbReference type="NCBI Taxonomy" id="2879465"/>
    <lineage>
        <taxon>Bacteria</taxon>
        <taxon>Pseudomonadati</taxon>
        <taxon>Bacteroidota</taxon>
        <taxon>Cytophagia</taxon>
        <taxon>Cytophagales</taxon>
        <taxon>Fulvivirgaceae</taxon>
        <taxon>Fulvivirga</taxon>
    </lineage>
</organism>
<reference evidence="3" key="1">
    <citation type="submission" date="2021-09" db="EMBL/GenBank/DDBJ databases">
        <title>Fulvivirga sp. isolated from coastal sediment.</title>
        <authorList>
            <person name="Yu H."/>
        </authorList>
    </citation>
    <scope>NUCLEOTIDE SEQUENCE</scope>
    <source>
        <strain evidence="3">1062</strain>
    </source>
</reference>
<evidence type="ECO:0000256" key="1">
    <source>
        <dbReference type="ARBA" id="ARBA00009820"/>
    </source>
</evidence>
<dbReference type="Pfam" id="PF07676">
    <property type="entry name" value="PD40"/>
    <property type="match status" value="3"/>
</dbReference>
<dbReference type="RefSeq" id="WP_225696883.1">
    <property type="nucleotide sequence ID" value="NZ_JAIXNE010000001.1"/>
</dbReference>
<dbReference type="InterPro" id="IPR011659">
    <property type="entry name" value="WD40"/>
</dbReference>
<feature type="signal peptide" evidence="2">
    <location>
        <begin position="1"/>
        <end position="21"/>
    </location>
</feature>
<protein>
    <submittedName>
        <fullName evidence="3">Uncharacterized protein</fullName>
    </submittedName>
</protein>
<accession>A0A9X1KX05</accession>
<feature type="chain" id="PRO_5040762604" evidence="2">
    <location>
        <begin position="22"/>
        <end position="319"/>
    </location>
</feature>
<keyword evidence="2" id="KW-0732">Signal</keyword>
<evidence type="ECO:0000313" key="4">
    <source>
        <dbReference type="Proteomes" id="UP001139409"/>
    </source>
</evidence>
<dbReference type="InterPro" id="IPR011042">
    <property type="entry name" value="6-blade_b-propeller_TolB-like"/>
</dbReference>
<dbReference type="Gene3D" id="2.120.10.30">
    <property type="entry name" value="TolB, C-terminal domain"/>
    <property type="match status" value="1"/>
</dbReference>
<dbReference type="PROSITE" id="PS51257">
    <property type="entry name" value="PROKAR_LIPOPROTEIN"/>
    <property type="match status" value="1"/>
</dbReference>
<comment type="similarity">
    <text evidence="1">Belongs to the TolB family.</text>
</comment>
<dbReference type="AlphaFoldDB" id="A0A9X1KX05"/>